<evidence type="ECO:0000256" key="1">
    <source>
        <dbReference type="SAM" id="MobiDB-lite"/>
    </source>
</evidence>
<dbReference type="EMBL" id="JBBWWR010000005">
    <property type="protein sequence ID" value="KAK8967463.1"/>
    <property type="molecule type" value="Genomic_DNA"/>
</dbReference>
<proteinExistence type="predicted"/>
<organism evidence="2 3">
    <name type="scientific">Platanthera guangdongensis</name>
    <dbReference type="NCBI Taxonomy" id="2320717"/>
    <lineage>
        <taxon>Eukaryota</taxon>
        <taxon>Viridiplantae</taxon>
        <taxon>Streptophyta</taxon>
        <taxon>Embryophyta</taxon>
        <taxon>Tracheophyta</taxon>
        <taxon>Spermatophyta</taxon>
        <taxon>Magnoliopsida</taxon>
        <taxon>Liliopsida</taxon>
        <taxon>Asparagales</taxon>
        <taxon>Orchidaceae</taxon>
        <taxon>Orchidoideae</taxon>
        <taxon>Orchideae</taxon>
        <taxon>Orchidinae</taxon>
        <taxon>Platanthera</taxon>
    </lineage>
</organism>
<comment type="caution">
    <text evidence="2">The sequence shown here is derived from an EMBL/GenBank/DDBJ whole genome shotgun (WGS) entry which is preliminary data.</text>
</comment>
<evidence type="ECO:0000313" key="2">
    <source>
        <dbReference type="EMBL" id="KAK8967463.1"/>
    </source>
</evidence>
<name>A0ABR2MX35_9ASPA</name>
<evidence type="ECO:0000313" key="3">
    <source>
        <dbReference type="Proteomes" id="UP001412067"/>
    </source>
</evidence>
<reference evidence="2 3" key="1">
    <citation type="journal article" date="2022" name="Nat. Plants">
        <title>Genomes of leafy and leafless Platanthera orchids illuminate the evolution of mycoheterotrophy.</title>
        <authorList>
            <person name="Li M.H."/>
            <person name="Liu K.W."/>
            <person name="Li Z."/>
            <person name="Lu H.C."/>
            <person name="Ye Q.L."/>
            <person name="Zhang D."/>
            <person name="Wang J.Y."/>
            <person name="Li Y.F."/>
            <person name="Zhong Z.M."/>
            <person name="Liu X."/>
            <person name="Yu X."/>
            <person name="Liu D.K."/>
            <person name="Tu X.D."/>
            <person name="Liu B."/>
            <person name="Hao Y."/>
            <person name="Liao X.Y."/>
            <person name="Jiang Y.T."/>
            <person name="Sun W.H."/>
            <person name="Chen J."/>
            <person name="Chen Y.Q."/>
            <person name="Ai Y."/>
            <person name="Zhai J.W."/>
            <person name="Wu S.S."/>
            <person name="Zhou Z."/>
            <person name="Hsiao Y.Y."/>
            <person name="Wu W.L."/>
            <person name="Chen Y.Y."/>
            <person name="Lin Y.F."/>
            <person name="Hsu J.L."/>
            <person name="Li C.Y."/>
            <person name="Wang Z.W."/>
            <person name="Zhao X."/>
            <person name="Zhong W.Y."/>
            <person name="Ma X.K."/>
            <person name="Ma L."/>
            <person name="Huang J."/>
            <person name="Chen G.Z."/>
            <person name="Huang M.Z."/>
            <person name="Huang L."/>
            <person name="Peng D.H."/>
            <person name="Luo Y.B."/>
            <person name="Zou S.Q."/>
            <person name="Chen S.P."/>
            <person name="Lan S."/>
            <person name="Tsai W.C."/>
            <person name="Van de Peer Y."/>
            <person name="Liu Z.J."/>
        </authorList>
    </citation>
    <scope>NUCLEOTIDE SEQUENCE [LARGE SCALE GENOMIC DNA]</scope>
    <source>
        <strain evidence="2">Lor288</strain>
    </source>
</reference>
<sequence length="89" mass="9582">MAGEAARTAEGMTLGGHVGPVPPHLPVNILEAEPTSADIQGYGARLAREPESLNYRNCPEGFLEFISNRGTQGRSHTDCDEMKVLQGFL</sequence>
<protein>
    <submittedName>
        <fullName evidence="2">Uncharacterized protein</fullName>
    </submittedName>
</protein>
<keyword evidence="3" id="KW-1185">Reference proteome</keyword>
<gene>
    <name evidence="2" type="ORF">KSP40_PGU007551</name>
</gene>
<accession>A0ABR2MX35</accession>
<feature type="region of interest" description="Disordered" evidence="1">
    <location>
        <begin position="1"/>
        <end position="20"/>
    </location>
</feature>
<dbReference type="Proteomes" id="UP001412067">
    <property type="component" value="Unassembled WGS sequence"/>
</dbReference>